<keyword evidence="6" id="KW-1185">Reference proteome</keyword>
<dbReference type="Proteomes" id="UP000677126">
    <property type="component" value="Chromosome"/>
</dbReference>
<feature type="domain" description="Thiolase-like protein type 1 additional C-terminal" evidence="4">
    <location>
        <begin position="429"/>
        <end position="508"/>
    </location>
</feature>
<evidence type="ECO:0000313" key="5">
    <source>
        <dbReference type="EMBL" id="QVM82609.1"/>
    </source>
</evidence>
<name>A0ABX8E1Z6_9SPHN</name>
<sequence length="517" mass="53823">MASTTARLDDRTPVLIGAGQSVDRIEAPDYHAWSGVDLAAEAARLAFADAGLDPALAARLDVIATTRTFEDTLGLPAPFGKSSNYPRSVAQRLGANPARAVWEKAGGNTPQDLVGEFCAEIAGGRADLVLLAGGEAISTARHARKTGAQLDFTEAPEGEVEDRGAGLEGWRDPLAARHGVASPTLAYALAENARRAARGESRGDYATAMAGLFAPFVPVARANPYSAAVVGHVDAARLGEAHAHNRWIADPYTLQLVARDLVNQGAALLLASRGTARAMGVREEAMVYLHGHARGVEKSLLSRPDMGAAPSAVAACRTALAQAGIAVGEVAGFDFYSCFPIAVSNAALDGLGLAPDDPRGLTLTGGLPFFGGPGNGYSLHAIAEAVAFARRAPGCAALVGANGGYLSKYSAGIYSTEPRGWLAQDSRALQADLDAVPGLVPLETYAGDAQVETYTVQHDREGPAYAVVVARTAEGARLIARSPTDRRDAAHVAHESDPLGRTIRVTCEDEINTFAFV</sequence>
<reference evidence="5 6" key="1">
    <citation type="journal article" date="2021" name="Int. J. Syst. Evol. Microbiol.">
        <title>Novosphingobium decolorationis sp. nov., an aniline blue-decolourizing bacterium isolated from East Pacific sediment.</title>
        <authorList>
            <person name="Chen X."/>
            <person name="Dong B."/>
            <person name="Chen T."/>
            <person name="Ren N."/>
            <person name="Wang J."/>
            <person name="Xu Y."/>
            <person name="Yang J."/>
            <person name="Zhu S."/>
            <person name="Chen J."/>
        </authorList>
    </citation>
    <scope>NUCLEOTIDE SEQUENCE [LARGE SCALE GENOMIC DNA]</scope>
    <source>
        <strain evidence="5 6">502str22</strain>
    </source>
</reference>
<proteinExistence type="inferred from homology"/>
<accession>A0ABX8E1Z6</accession>
<gene>
    <name evidence="5" type="ORF">HT578_01830</name>
</gene>
<keyword evidence="3" id="KW-0012">Acyltransferase</keyword>
<dbReference type="Gene3D" id="3.40.47.10">
    <property type="match status" value="1"/>
</dbReference>
<organism evidence="5 6">
    <name type="scientific">Novosphingobium decolorationis</name>
    <dbReference type="NCBI Taxonomy" id="2698673"/>
    <lineage>
        <taxon>Bacteria</taxon>
        <taxon>Pseudomonadati</taxon>
        <taxon>Pseudomonadota</taxon>
        <taxon>Alphaproteobacteria</taxon>
        <taxon>Sphingomonadales</taxon>
        <taxon>Sphingomonadaceae</taxon>
        <taxon>Novosphingobium</taxon>
    </lineage>
</organism>
<evidence type="ECO:0000313" key="6">
    <source>
        <dbReference type="Proteomes" id="UP000677126"/>
    </source>
</evidence>
<comment type="similarity">
    <text evidence="1">Belongs to the thiolase-like superfamily. Thiolase family.</text>
</comment>
<evidence type="ECO:0000259" key="4">
    <source>
        <dbReference type="Pfam" id="PF18313"/>
    </source>
</evidence>
<dbReference type="RefSeq" id="WP_213501832.1">
    <property type="nucleotide sequence ID" value="NZ_CP054856.1"/>
</dbReference>
<dbReference type="PANTHER" id="PTHR18919">
    <property type="entry name" value="ACETYL-COA C-ACYLTRANSFERASE"/>
    <property type="match status" value="1"/>
</dbReference>
<keyword evidence="2" id="KW-0808">Transferase</keyword>
<dbReference type="EMBL" id="CP054856">
    <property type="protein sequence ID" value="QVM82609.1"/>
    <property type="molecule type" value="Genomic_DNA"/>
</dbReference>
<dbReference type="PANTHER" id="PTHR18919:SF139">
    <property type="entry name" value="THIOLASE-LIKE PROTEIN TYPE 1 ADDITIONAL C-TERMINAL DOMAIN-CONTAINING PROTEIN"/>
    <property type="match status" value="1"/>
</dbReference>
<dbReference type="Gene3D" id="2.40.50.840">
    <property type="match status" value="1"/>
</dbReference>
<dbReference type="SUPFAM" id="SSF53901">
    <property type="entry name" value="Thiolase-like"/>
    <property type="match status" value="2"/>
</dbReference>
<evidence type="ECO:0000256" key="1">
    <source>
        <dbReference type="ARBA" id="ARBA00010982"/>
    </source>
</evidence>
<dbReference type="InterPro" id="IPR016039">
    <property type="entry name" value="Thiolase-like"/>
</dbReference>
<dbReference type="InterPro" id="IPR040771">
    <property type="entry name" value="TLP1_add_C"/>
</dbReference>
<evidence type="ECO:0000256" key="3">
    <source>
        <dbReference type="ARBA" id="ARBA00023315"/>
    </source>
</evidence>
<evidence type="ECO:0000256" key="2">
    <source>
        <dbReference type="ARBA" id="ARBA00022679"/>
    </source>
</evidence>
<protein>
    <submittedName>
        <fullName evidence="5">Acetyl-CoA acetyltransferase</fullName>
    </submittedName>
</protein>
<dbReference type="Pfam" id="PF18313">
    <property type="entry name" value="TLP1_add_C"/>
    <property type="match status" value="1"/>
</dbReference>